<evidence type="ECO:0000256" key="1">
    <source>
        <dbReference type="ARBA" id="ARBA00012831"/>
    </source>
</evidence>
<dbReference type="InterPro" id="IPR004499">
    <property type="entry name" value="Pro-tRNA-ligase_IIa_arc-type"/>
</dbReference>
<keyword evidence="4" id="KW-0067">ATP-binding</keyword>
<dbReference type="PROSITE" id="PS50862">
    <property type="entry name" value="AA_TRNA_LIGASE_II"/>
    <property type="match status" value="1"/>
</dbReference>
<dbReference type="InterPro" id="IPR017449">
    <property type="entry name" value="Pro-tRNA_synth_II"/>
</dbReference>
<dbReference type="InterPro" id="IPR016061">
    <property type="entry name" value="Pro-tRNA_ligase_II_C"/>
</dbReference>
<dbReference type="InterPro" id="IPR006195">
    <property type="entry name" value="aa-tRNA-synth_II"/>
</dbReference>
<dbReference type="Pfam" id="PF09180">
    <property type="entry name" value="ProRS-C_1"/>
    <property type="match status" value="1"/>
</dbReference>
<gene>
    <name evidence="12" type="ORF">ACA1_066120</name>
</gene>
<organism evidence="12 13">
    <name type="scientific">Acanthamoeba castellanii (strain ATCC 30010 / Neff)</name>
    <dbReference type="NCBI Taxonomy" id="1257118"/>
    <lineage>
        <taxon>Eukaryota</taxon>
        <taxon>Amoebozoa</taxon>
        <taxon>Discosea</taxon>
        <taxon>Longamoebia</taxon>
        <taxon>Centramoebida</taxon>
        <taxon>Acanthamoebidae</taxon>
        <taxon>Acanthamoeba</taxon>
    </lineage>
</organism>
<evidence type="ECO:0000256" key="9">
    <source>
        <dbReference type="SAM" id="Coils"/>
    </source>
</evidence>
<evidence type="ECO:0000256" key="2">
    <source>
        <dbReference type="ARBA" id="ARBA00022598"/>
    </source>
</evidence>
<evidence type="ECO:0000313" key="12">
    <source>
        <dbReference type="EMBL" id="ELR17791.1"/>
    </source>
</evidence>
<accession>L8H076</accession>
<dbReference type="PRINTS" id="PR01046">
    <property type="entry name" value="TRNASYNTHPRO"/>
</dbReference>
<keyword evidence="6" id="KW-0030">Aminoacyl-tRNA synthetase</keyword>
<dbReference type="InterPro" id="IPR045864">
    <property type="entry name" value="aa-tRNA-synth_II/BPL/LPL"/>
</dbReference>
<dbReference type="Gene3D" id="3.30.930.10">
    <property type="entry name" value="Bira Bifunctional Protein, Domain 2"/>
    <property type="match status" value="1"/>
</dbReference>
<reference evidence="12 13" key="1">
    <citation type="journal article" date="2013" name="Genome Biol.">
        <title>Genome of Acanthamoeba castellanii highlights extensive lateral gene transfer and early evolution of tyrosine kinase signaling.</title>
        <authorList>
            <person name="Clarke M."/>
            <person name="Lohan A.J."/>
            <person name="Liu B."/>
            <person name="Lagkouvardos I."/>
            <person name="Roy S."/>
            <person name="Zafar N."/>
            <person name="Bertelli C."/>
            <person name="Schilde C."/>
            <person name="Kianianmomeni A."/>
            <person name="Burglin T.R."/>
            <person name="Frech C."/>
            <person name="Turcotte B."/>
            <person name="Kopec K.O."/>
            <person name="Synnott J.M."/>
            <person name="Choo C."/>
            <person name="Paponov I."/>
            <person name="Finkler A."/>
            <person name="Soon Heng Tan C."/>
            <person name="Hutchins A.P."/>
            <person name="Weinmeier T."/>
            <person name="Rattei T."/>
            <person name="Chu J.S."/>
            <person name="Gimenez G."/>
            <person name="Irimia M."/>
            <person name="Rigden D.J."/>
            <person name="Fitzpatrick D.A."/>
            <person name="Lorenzo-Morales J."/>
            <person name="Bateman A."/>
            <person name="Chiu C.H."/>
            <person name="Tang P."/>
            <person name="Hegemann P."/>
            <person name="Fromm H."/>
            <person name="Raoult D."/>
            <person name="Greub G."/>
            <person name="Miranda-Saavedra D."/>
            <person name="Chen N."/>
            <person name="Nash P."/>
            <person name="Ginger M.L."/>
            <person name="Horn M."/>
            <person name="Schaap P."/>
            <person name="Caler L."/>
            <person name="Loftus B."/>
        </authorList>
    </citation>
    <scope>NUCLEOTIDE SEQUENCE [LARGE SCALE GENOMIC DNA]</scope>
    <source>
        <strain evidence="12 13">Neff</strain>
    </source>
</reference>
<dbReference type="GO" id="GO:0006433">
    <property type="term" value="P:prolyl-tRNA aminoacylation"/>
    <property type="evidence" value="ECO:0007669"/>
    <property type="project" value="InterPro"/>
</dbReference>
<feature type="region of interest" description="Disordered" evidence="10">
    <location>
        <begin position="555"/>
        <end position="579"/>
    </location>
</feature>
<evidence type="ECO:0000256" key="5">
    <source>
        <dbReference type="ARBA" id="ARBA00022917"/>
    </source>
</evidence>
<dbReference type="PANTHER" id="PTHR43382">
    <property type="entry name" value="PROLYL-TRNA SYNTHETASE"/>
    <property type="match status" value="1"/>
</dbReference>
<dbReference type="GO" id="GO:0005737">
    <property type="term" value="C:cytoplasm"/>
    <property type="evidence" value="ECO:0007669"/>
    <property type="project" value="InterPro"/>
</dbReference>
<dbReference type="EMBL" id="KB007974">
    <property type="protein sequence ID" value="ELR17791.1"/>
    <property type="molecule type" value="Genomic_DNA"/>
</dbReference>
<comment type="catalytic activity">
    <reaction evidence="8">
        <text>tRNA(Pro) + L-proline + ATP = L-prolyl-tRNA(Pro) + AMP + diphosphate</text>
        <dbReference type="Rhea" id="RHEA:14305"/>
        <dbReference type="Rhea" id="RHEA-COMP:9700"/>
        <dbReference type="Rhea" id="RHEA-COMP:9702"/>
        <dbReference type="ChEBI" id="CHEBI:30616"/>
        <dbReference type="ChEBI" id="CHEBI:33019"/>
        <dbReference type="ChEBI" id="CHEBI:60039"/>
        <dbReference type="ChEBI" id="CHEBI:78442"/>
        <dbReference type="ChEBI" id="CHEBI:78532"/>
        <dbReference type="ChEBI" id="CHEBI:456215"/>
        <dbReference type="EC" id="6.1.1.15"/>
    </reaction>
</comment>
<dbReference type="KEGG" id="acan:ACA1_066120"/>
<keyword evidence="5" id="KW-0648">Protein biosynthesis</keyword>
<dbReference type="InterPro" id="IPR036621">
    <property type="entry name" value="Anticodon-bd_dom_sf"/>
</dbReference>
<evidence type="ECO:0000259" key="11">
    <source>
        <dbReference type="PROSITE" id="PS50862"/>
    </source>
</evidence>
<dbReference type="Proteomes" id="UP000011083">
    <property type="component" value="Unassembled WGS sequence"/>
</dbReference>
<dbReference type="GO" id="GO:0005524">
    <property type="term" value="F:ATP binding"/>
    <property type="evidence" value="ECO:0007669"/>
    <property type="project" value="UniProtKB-KW"/>
</dbReference>
<evidence type="ECO:0000256" key="4">
    <source>
        <dbReference type="ARBA" id="ARBA00022840"/>
    </source>
</evidence>
<dbReference type="SUPFAM" id="SSF64586">
    <property type="entry name" value="C-terminal domain of ProRS"/>
    <property type="match status" value="2"/>
</dbReference>
<sequence>MEATLESLEVEFYAIRDQQEALTEEFLALRTSGGDKEKIESIQNRLKEIKTQLAEKQKEIVSLKADWKAKPVEKKKKPVVKKEKPANAKPAAAPKKNEKAGGGQQKESLLGITTRKEDNFPKWYKEVITRAELIEFYDISGCYILRPWSYRMWEIVQGFFDGEIKKLGVRNAYFPCLVSKDALEREADHIAGFAPEVAWVTRSGQSEMQEPVAIRPTSETIMYPAYAKWIRSHRDLPLKLNQWANVIRWEFKHPVPFLRTREFLWQEGHSAFATLEEAGKEVLDILDLYRRVYEEILAVPVVPGKKSEEEKFAGGLYTTTVEAFIPQNGRGIQGATSHCLGQNFAKMFSIQFEDPDKPGDKLYAWQNSWGLTTRTLGVLTMVHGDNKGLVLPPRVAPIQVVVVPIYYKETQNAALDAKAVEVVDQLLAAGIRAHFDDRTNYTPGWKYNHWETKGVSLRIELGPKDLENNQCVFARRDWREGDDASKKKVTVPLEGIAGKVSAMLEEIQDSMFQRAKAERDSRMKQAFDFDEFMKVLDGGNLVLTPWCDEKECENEVKKRSGGKEEKEDTEQEKQAKAEKERKEQIAKVKQEMTKLAARLAQLEGNTQVVAEVAKEVAHVESAKGKEKQVADEAAKKAEDKKAAEEEDDAKGFGLKAAAKTLCKPFNHPELKPEHKCFACGSAAKAWTLWGRSY</sequence>
<dbReference type="InterPro" id="IPR033721">
    <property type="entry name" value="ProRS_core_arch_euk"/>
</dbReference>
<dbReference type="SMR" id="L8H076"/>
<keyword evidence="2 12" id="KW-0436">Ligase</keyword>
<dbReference type="InterPro" id="IPR002314">
    <property type="entry name" value="aa-tRNA-synt_IIb"/>
</dbReference>
<dbReference type="RefSeq" id="XP_004339804.1">
    <property type="nucleotide sequence ID" value="XM_004339756.1"/>
</dbReference>
<evidence type="ECO:0000256" key="8">
    <source>
        <dbReference type="ARBA" id="ARBA00047671"/>
    </source>
</evidence>
<dbReference type="STRING" id="1257118.L8H076"/>
<proteinExistence type="inferred from homology"/>
<dbReference type="GeneID" id="14918097"/>
<dbReference type="Gene3D" id="3.30.110.30">
    <property type="entry name" value="C-terminal domain of ProRS"/>
    <property type="match status" value="2"/>
</dbReference>
<keyword evidence="3" id="KW-0547">Nucleotide-binding</keyword>
<dbReference type="SUPFAM" id="SSF52954">
    <property type="entry name" value="Class II aaRS ABD-related"/>
    <property type="match status" value="1"/>
</dbReference>
<dbReference type="VEuPathDB" id="AmoebaDB:ACA1_066120"/>
<evidence type="ECO:0000313" key="13">
    <source>
        <dbReference type="Proteomes" id="UP000011083"/>
    </source>
</evidence>
<dbReference type="CDD" id="cd00862">
    <property type="entry name" value="ProRS_anticodon_zinc"/>
    <property type="match status" value="1"/>
</dbReference>
<dbReference type="Gene3D" id="3.40.50.800">
    <property type="entry name" value="Anticodon-binding domain"/>
    <property type="match status" value="1"/>
</dbReference>
<dbReference type="NCBIfam" id="TIGR00408">
    <property type="entry name" value="proS_fam_I"/>
    <property type="match status" value="1"/>
</dbReference>
<dbReference type="GO" id="GO:0004827">
    <property type="term" value="F:proline-tRNA ligase activity"/>
    <property type="evidence" value="ECO:0007669"/>
    <property type="project" value="UniProtKB-EC"/>
</dbReference>
<name>L8H076_ACACF</name>
<evidence type="ECO:0000256" key="6">
    <source>
        <dbReference type="ARBA" id="ARBA00023146"/>
    </source>
</evidence>
<feature type="region of interest" description="Disordered" evidence="10">
    <location>
        <begin position="622"/>
        <end position="649"/>
    </location>
</feature>
<evidence type="ECO:0000256" key="7">
    <source>
        <dbReference type="ARBA" id="ARBA00029731"/>
    </source>
</evidence>
<dbReference type="CDD" id="cd00778">
    <property type="entry name" value="ProRS_core_arch_euk"/>
    <property type="match status" value="1"/>
</dbReference>
<dbReference type="GO" id="GO:0017101">
    <property type="term" value="C:aminoacyl-tRNA synthetase multienzyme complex"/>
    <property type="evidence" value="ECO:0007669"/>
    <property type="project" value="TreeGrafter"/>
</dbReference>
<dbReference type="HAMAP" id="MF_01571">
    <property type="entry name" value="Pro_tRNA_synth_type3"/>
    <property type="match status" value="1"/>
</dbReference>
<protein>
    <recommendedName>
        <fullName evidence="1">proline--tRNA ligase</fullName>
        <ecNumber evidence="1">6.1.1.15</ecNumber>
    </recommendedName>
    <alternativeName>
        <fullName evidence="7">Prolyl-tRNA synthetase</fullName>
    </alternativeName>
</protein>
<feature type="domain" description="Aminoacyl-transfer RNA synthetases class-II family profile" evidence="11">
    <location>
        <begin position="150"/>
        <end position="392"/>
    </location>
</feature>
<dbReference type="PANTHER" id="PTHR43382:SF2">
    <property type="entry name" value="BIFUNCTIONAL GLUTAMATE_PROLINE--TRNA LIGASE"/>
    <property type="match status" value="1"/>
</dbReference>
<dbReference type="EC" id="6.1.1.15" evidence="1"/>
<keyword evidence="9" id="KW-0175">Coiled coil</keyword>
<evidence type="ECO:0000256" key="10">
    <source>
        <dbReference type="SAM" id="MobiDB-lite"/>
    </source>
</evidence>
<dbReference type="AlphaFoldDB" id="L8H076"/>
<dbReference type="Pfam" id="PF00587">
    <property type="entry name" value="tRNA-synt_2b"/>
    <property type="match status" value="1"/>
</dbReference>
<dbReference type="InterPro" id="IPR002316">
    <property type="entry name" value="Pro-tRNA-ligase_IIa"/>
</dbReference>
<dbReference type="SMART" id="SM00946">
    <property type="entry name" value="ProRS-C_1"/>
    <property type="match status" value="1"/>
</dbReference>
<dbReference type="Pfam" id="PF03129">
    <property type="entry name" value="HGTP_anticodon"/>
    <property type="match status" value="1"/>
</dbReference>
<dbReference type="FunFam" id="3.40.50.800:FF:000005">
    <property type="entry name" value="bifunctional glutamate/proline--tRNA ligase"/>
    <property type="match status" value="1"/>
</dbReference>
<feature type="compositionally biased region" description="Basic and acidic residues" evidence="10">
    <location>
        <begin position="622"/>
        <end position="643"/>
    </location>
</feature>
<feature type="coiled-coil region" evidence="9">
    <location>
        <begin position="39"/>
        <end position="66"/>
    </location>
</feature>
<feature type="region of interest" description="Disordered" evidence="10">
    <location>
        <begin position="70"/>
        <end position="106"/>
    </location>
</feature>
<dbReference type="OMA" id="EVYWVTH"/>
<keyword evidence="13" id="KW-1185">Reference proteome</keyword>
<dbReference type="FunFam" id="3.30.930.10:FF:000007">
    <property type="entry name" value="Bifunctional glutamate/proline--tRNA ligase"/>
    <property type="match status" value="1"/>
</dbReference>
<dbReference type="SUPFAM" id="SSF55681">
    <property type="entry name" value="Class II aaRS and biotin synthetases"/>
    <property type="match status" value="1"/>
</dbReference>
<evidence type="ECO:0000256" key="3">
    <source>
        <dbReference type="ARBA" id="ARBA00022741"/>
    </source>
</evidence>
<dbReference type="InterPro" id="IPR004154">
    <property type="entry name" value="Anticodon-bd"/>
</dbReference>
<dbReference type="OrthoDB" id="1350766at2759"/>